<accession>A0ABX5J5V9</accession>
<evidence type="ECO:0000259" key="7">
    <source>
        <dbReference type="PROSITE" id="PS50983"/>
    </source>
</evidence>
<evidence type="ECO:0000256" key="1">
    <source>
        <dbReference type="ARBA" id="ARBA00004196"/>
    </source>
</evidence>
<feature type="signal peptide" evidence="6">
    <location>
        <begin position="1"/>
        <end position="26"/>
    </location>
</feature>
<comment type="subcellular location">
    <subcellularLocation>
        <location evidence="1">Cell envelope</location>
    </subcellularLocation>
</comment>
<evidence type="ECO:0000313" key="9">
    <source>
        <dbReference type="Proteomes" id="UP000241895"/>
    </source>
</evidence>
<name>A0ABX5J5V9_9GAMM</name>
<dbReference type="Proteomes" id="UP000241895">
    <property type="component" value="Unassembled WGS sequence"/>
</dbReference>
<evidence type="ECO:0000256" key="3">
    <source>
        <dbReference type="ARBA" id="ARBA00022448"/>
    </source>
</evidence>
<dbReference type="Pfam" id="PF01497">
    <property type="entry name" value="Peripla_BP_2"/>
    <property type="match status" value="1"/>
</dbReference>
<keyword evidence="9" id="KW-1185">Reference proteome</keyword>
<dbReference type="PANTHER" id="PTHR30532">
    <property type="entry name" value="IRON III DICITRATE-BINDING PERIPLASMIC PROTEIN"/>
    <property type="match status" value="1"/>
</dbReference>
<keyword evidence="4" id="KW-0408">Iron</keyword>
<keyword evidence="5 6" id="KW-0732">Signal</keyword>
<dbReference type="EMBL" id="PXNS01000001">
    <property type="protein sequence ID" value="PTL96098.1"/>
    <property type="molecule type" value="Genomic_DNA"/>
</dbReference>
<feature type="domain" description="Fe/B12 periplasmic-binding" evidence="7">
    <location>
        <begin position="32"/>
        <end position="288"/>
    </location>
</feature>
<protein>
    <submittedName>
        <fullName evidence="8">ABC transporter substrate-binding protein</fullName>
    </submittedName>
</protein>
<keyword evidence="4" id="KW-0410">Iron transport</keyword>
<dbReference type="SUPFAM" id="SSF53807">
    <property type="entry name" value="Helical backbone' metal receptor"/>
    <property type="match status" value="1"/>
</dbReference>
<dbReference type="PROSITE" id="PS50983">
    <property type="entry name" value="FE_B12_PBP"/>
    <property type="match status" value="1"/>
</dbReference>
<comment type="similarity">
    <text evidence="2">Belongs to the bacterial solute-binding protein 8 family.</text>
</comment>
<evidence type="ECO:0000313" key="8">
    <source>
        <dbReference type="EMBL" id="PTL96098.1"/>
    </source>
</evidence>
<dbReference type="PANTHER" id="PTHR30532:SF28">
    <property type="entry name" value="PETROBACTIN-BINDING PROTEIN YCLQ"/>
    <property type="match status" value="1"/>
</dbReference>
<gene>
    <name evidence="8" type="ORF">C6W88_01450</name>
</gene>
<evidence type="ECO:0000256" key="5">
    <source>
        <dbReference type="ARBA" id="ARBA00022729"/>
    </source>
</evidence>
<evidence type="ECO:0000256" key="6">
    <source>
        <dbReference type="SAM" id="SignalP"/>
    </source>
</evidence>
<evidence type="ECO:0000256" key="4">
    <source>
        <dbReference type="ARBA" id="ARBA00022496"/>
    </source>
</evidence>
<organism evidence="8 9">
    <name type="scientific">Halomonas litopenaei</name>
    <dbReference type="NCBI Taxonomy" id="2109328"/>
    <lineage>
        <taxon>Bacteria</taxon>
        <taxon>Pseudomonadati</taxon>
        <taxon>Pseudomonadota</taxon>
        <taxon>Gammaproteobacteria</taxon>
        <taxon>Oceanospirillales</taxon>
        <taxon>Halomonadaceae</taxon>
        <taxon>Halomonas</taxon>
    </lineage>
</organism>
<sequence length="288" mass="30771">MIINGESMYKPLAIAALLSVTAQAWAQPVPERVVALDYAALDILDNLAQRERIAGVAQATLPDYLSDYADDAFTDVGTLKVADMEALESLSPDAILISGRLEAERENLEALAPVYAVATEGEDAWDQLEHRVDDLAALFDAQQAGEQALADLRQALDQQLAEISGTPKVLVVVHNDGKLIVQHNAVVHDLMGLASPELPENVESVTRGERTFTPLTPAQIAATQPDLVWVVDRSAAIGQTPLDVEALTQAVGDDLAIAVGSPRLWYLAGQGLDSTRLQVEEVVAALAP</sequence>
<comment type="caution">
    <text evidence="8">The sequence shown here is derived from an EMBL/GenBank/DDBJ whole genome shotgun (WGS) entry which is preliminary data.</text>
</comment>
<dbReference type="InterPro" id="IPR051313">
    <property type="entry name" value="Bact_iron-sidero_bind"/>
</dbReference>
<keyword evidence="4" id="KW-0406">Ion transport</keyword>
<proteinExistence type="inferred from homology"/>
<reference evidence="8 9" key="1">
    <citation type="submission" date="2018-03" db="EMBL/GenBank/DDBJ databases">
        <authorList>
            <person name="Zhou J."/>
            <person name="Li X."/>
            <person name="Xue M."/>
            <person name="Yin J."/>
        </authorList>
    </citation>
    <scope>NUCLEOTIDE SEQUENCE [LARGE SCALE GENOMIC DNA]</scope>
    <source>
        <strain evidence="8 9">SYSU ZJ2214</strain>
    </source>
</reference>
<evidence type="ECO:0000256" key="2">
    <source>
        <dbReference type="ARBA" id="ARBA00008814"/>
    </source>
</evidence>
<dbReference type="InterPro" id="IPR002491">
    <property type="entry name" value="ABC_transptr_periplasmic_BD"/>
</dbReference>
<keyword evidence="3" id="KW-0813">Transport</keyword>
<dbReference type="Gene3D" id="3.40.50.1980">
    <property type="entry name" value="Nitrogenase molybdenum iron protein domain"/>
    <property type="match status" value="2"/>
</dbReference>
<feature type="chain" id="PRO_5046404704" evidence="6">
    <location>
        <begin position="27"/>
        <end position="288"/>
    </location>
</feature>